<protein>
    <recommendedName>
        <fullName evidence="6">DUF2125 domain-containing protein</fullName>
    </recommendedName>
</protein>
<organism evidence="2 5">
    <name type="scientific">Pseudomonas delhiensis</name>
    <dbReference type="NCBI Taxonomy" id="366289"/>
    <lineage>
        <taxon>Bacteria</taxon>
        <taxon>Pseudomonadati</taxon>
        <taxon>Pseudomonadota</taxon>
        <taxon>Gammaproteobacteria</taxon>
        <taxon>Pseudomonadales</taxon>
        <taxon>Pseudomonadaceae</taxon>
        <taxon>Pseudomonas</taxon>
    </lineage>
</organism>
<evidence type="ECO:0000313" key="4">
    <source>
        <dbReference type="Proteomes" id="UP000198309"/>
    </source>
</evidence>
<feature type="chain" id="PRO_5030040708" description="DUF2125 domain-containing protein" evidence="1">
    <location>
        <begin position="22"/>
        <end position="357"/>
    </location>
</feature>
<reference evidence="2 5" key="1">
    <citation type="submission" date="2016-10" db="EMBL/GenBank/DDBJ databases">
        <authorList>
            <person name="de Groot N.N."/>
        </authorList>
    </citation>
    <scope>NUCLEOTIDE SEQUENCE [LARGE SCALE GENOMIC DNA]</scope>
    <source>
        <strain evidence="2 5">CCM 7361</strain>
    </source>
</reference>
<keyword evidence="1" id="KW-0732">Signal</keyword>
<dbReference type="Proteomes" id="UP000198309">
    <property type="component" value="Unassembled WGS sequence"/>
</dbReference>
<dbReference type="RefSeq" id="WP_089390879.1">
    <property type="nucleotide sequence ID" value="NZ_FNEC01000009.1"/>
</dbReference>
<keyword evidence="4" id="KW-1185">Reference proteome</keyword>
<dbReference type="EMBL" id="FNEC01000009">
    <property type="protein sequence ID" value="SDI84464.1"/>
    <property type="molecule type" value="Genomic_DNA"/>
</dbReference>
<evidence type="ECO:0000313" key="2">
    <source>
        <dbReference type="EMBL" id="SDI84464.1"/>
    </source>
</evidence>
<dbReference type="EMBL" id="FZPC01000006">
    <property type="protein sequence ID" value="SNS76408.1"/>
    <property type="molecule type" value="Genomic_DNA"/>
</dbReference>
<gene>
    <name evidence="2" type="ORF">SAMN05216189_1009135</name>
    <name evidence="3" type="ORF">SAMN06295949_106196</name>
</gene>
<evidence type="ECO:0000313" key="3">
    <source>
        <dbReference type="EMBL" id="SNS76408.1"/>
    </source>
</evidence>
<proteinExistence type="predicted"/>
<reference evidence="3 4" key="2">
    <citation type="submission" date="2017-06" db="EMBL/GenBank/DDBJ databases">
        <authorList>
            <person name="Varghese N."/>
            <person name="Submissions S."/>
        </authorList>
    </citation>
    <scope>NUCLEOTIDE SEQUENCE [LARGE SCALE GENOMIC DNA]</scope>
    <source>
        <strain evidence="3 4">RLD-1</strain>
    </source>
</reference>
<dbReference type="AlphaFoldDB" id="A0A239H5V5"/>
<evidence type="ECO:0008006" key="6">
    <source>
        <dbReference type="Google" id="ProtNLM"/>
    </source>
</evidence>
<name>A0A239H5V5_9PSED</name>
<sequence>MKRLLPLVLALPLLAAVPAWAQTAIDRQQQELQLLRQGWFQQTPPEAGHAASRPGGIRDSGQDGVGLLLHDVDMYFEGGIGFHSPQLKGWLLPLQAGAPVDFDRPQDMRIQVTEGEVILDPQQLANLFNQRILAYPQSMLRDFAMSVDGERLLVSGQVQPLGIGPWLPLRLSGSVRLEGDEILYQPDQVKVLGVPAYGAMSLVGLHLDSLVELERPGALLRDNAMRLNYHQVFPLAGIDGKVDAAWLDAQGLHLRFARPAGSPPPRFEPPTLAGPSYIWLQSGDLKIFEILITYAQVLLKAEQPDQRLVFNLRDYRKVLATGITQVNEDGTFFMRVPPYANDAPAQRLVSSATDGSP</sequence>
<dbReference type="Proteomes" id="UP000199693">
    <property type="component" value="Unassembled WGS sequence"/>
</dbReference>
<accession>A0A239H5V5</accession>
<feature type="signal peptide" evidence="1">
    <location>
        <begin position="1"/>
        <end position="21"/>
    </location>
</feature>
<evidence type="ECO:0000256" key="1">
    <source>
        <dbReference type="SAM" id="SignalP"/>
    </source>
</evidence>
<evidence type="ECO:0000313" key="5">
    <source>
        <dbReference type="Proteomes" id="UP000199693"/>
    </source>
</evidence>